<organism evidence="2 3">
    <name type="scientific">Tetranychus urticae</name>
    <name type="common">Two-spotted spider mite</name>
    <dbReference type="NCBI Taxonomy" id="32264"/>
    <lineage>
        <taxon>Eukaryota</taxon>
        <taxon>Metazoa</taxon>
        <taxon>Ecdysozoa</taxon>
        <taxon>Arthropoda</taxon>
        <taxon>Chelicerata</taxon>
        <taxon>Arachnida</taxon>
        <taxon>Acari</taxon>
        <taxon>Acariformes</taxon>
        <taxon>Trombidiformes</taxon>
        <taxon>Prostigmata</taxon>
        <taxon>Eleutherengona</taxon>
        <taxon>Raphignathae</taxon>
        <taxon>Tetranychoidea</taxon>
        <taxon>Tetranychidae</taxon>
        <taxon>Tetranychus</taxon>
    </lineage>
</organism>
<accession>T1KW90</accession>
<dbReference type="PROSITE" id="PS50097">
    <property type="entry name" value="BTB"/>
    <property type="match status" value="1"/>
</dbReference>
<dbReference type="SMART" id="SM00225">
    <property type="entry name" value="BTB"/>
    <property type="match status" value="1"/>
</dbReference>
<dbReference type="EnsemblMetazoa" id="tetur24g00780.1">
    <property type="protein sequence ID" value="tetur24g00780.1"/>
    <property type="gene ID" value="tetur24g00780"/>
</dbReference>
<dbReference type="InterPro" id="IPR000210">
    <property type="entry name" value="BTB/POZ_dom"/>
</dbReference>
<dbReference type="Gene3D" id="3.30.710.10">
    <property type="entry name" value="Potassium Channel Kv1.1, Chain A"/>
    <property type="match status" value="1"/>
</dbReference>
<protein>
    <recommendedName>
        <fullName evidence="1">BTB domain-containing protein</fullName>
    </recommendedName>
</protein>
<dbReference type="STRING" id="32264.T1KW90"/>
<dbReference type="Proteomes" id="UP000015104">
    <property type="component" value="Unassembled WGS sequence"/>
</dbReference>
<dbReference type="PANTHER" id="PTHR24410">
    <property type="entry name" value="HL07962P-RELATED"/>
    <property type="match status" value="1"/>
</dbReference>
<reference evidence="3" key="1">
    <citation type="submission" date="2011-08" db="EMBL/GenBank/DDBJ databases">
        <authorList>
            <person name="Rombauts S."/>
        </authorList>
    </citation>
    <scope>NUCLEOTIDE SEQUENCE</scope>
    <source>
        <strain evidence="3">London</strain>
    </source>
</reference>
<proteinExistence type="predicted"/>
<dbReference type="HOGENOM" id="CLU_004253_11_4_1"/>
<feature type="domain" description="BTB" evidence="1">
    <location>
        <begin position="21"/>
        <end position="87"/>
    </location>
</feature>
<name>T1KW90_TETUR</name>
<dbReference type="InterPro" id="IPR051481">
    <property type="entry name" value="BTB-POZ/Galectin-3-binding"/>
</dbReference>
<evidence type="ECO:0000313" key="2">
    <source>
        <dbReference type="EnsemblMetazoa" id="tetur24g00780.1"/>
    </source>
</evidence>
<dbReference type="PANTHER" id="PTHR24410:SF23">
    <property type="entry name" value="BTB DOMAIN-CONTAINING PROTEIN-RELATED"/>
    <property type="match status" value="1"/>
</dbReference>
<dbReference type="InterPro" id="IPR011333">
    <property type="entry name" value="SKP1/BTB/POZ_sf"/>
</dbReference>
<dbReference type="AlphaFoldDB" id="T1KW90"/>
<keyword evidence="3" id="KW-1185">Reference proteome</keyword>
<dbReference type="Pfam" id="PF00651">
    <property type="entry name" value="BTB"/>
    <property type="match status" value="1"/>
</dbReference>
<sequence>MEVQEDASSLLLSAYKTGNCSDITIINGDKKYQVHKHILCTTIPYFAKMFSSGLSESTSRVIKQDHPPNVFDLIIEWAYCSKIKITKENAVDLFHLADYMNIPKLTTVCLNFFE</sequence>
<evidence type="ECO:0000313" key="3">
    <source>
        <dbReference type="Proteomes" id="UP000015104"/>
    </source>
</evidence>
<dbReference type="SUPFAM" id="SSF54695">
    <property type="entry name" value="POZ domain"/>
    <property type="match status" value="1"/>
</dbReference>
<dbReference type="CDD" id="cd18186">
    <property type="entry name" value="BTB_POZ_ZBTB_KLHL-like"/>
    <property type="match status" value="1"/>
</dbReference>
<evidence type="ECO:0000259" key="1">
    <source>
        <dbReference type="PROSITE" id="PS50097"/>
    </source>
</evidence>
<dbReference type="EMBL" id="CAEY01000639">
    <property type="status" value="NOT_ANNOTATED_CDS"/>
    <property type="molecule type" value="Genomic_DNA"/>
</dbReference>
<reference evidence="2" key="2">
    <citation type="submission" date="2015-06" db="UniProtKB">
        <authorList>
            <consortium name="EnsemblMetazoa"/>
        </authorList>
    </citation>
    <scope>IDENTIFICATION</scope>
</reference>
<dbReference type="eggNOG" id="KOG4441">
    <property type="taxonomic scope" value="Eukaryota"/>
</dbReference>